<gene>
    <name evidence="2" type="ORF">KB893_00370</name>
    <name evidence="3" type="ORF">KB893_009375</name>
</gene>
<dbReference type="InterPro" id="IPR037401">
    <property type="entry name" value="SnoaL-like"/>
</dbReference>
<dbReference type="Pfam" id="PF12680">
    <property type="entry name" value="SnoaL_2"/>
    <property type="match status" value="1"/>
</dbReference>
<dbReference type="EMBL" id="JAGQFT010000001">
    <property type="protein sequence ID" value="MBR0560977.1"/>
    <property type="molecule type" value="Genomic_DNA"/>
</dbReference>
<feature type="domain" description="SnoaL-like" evidence="1">
    <location>
        <begin position="11"/>
        <end position="121"/>
    </location>
</feature>
<reference evidence="3 4" key="1">
    <citation type="journal article" date="2021" name="Microbiol. Resour. Announc.">
        <title>Draft Genome Sequence of Coralloluteibacterium stylophorae LMG 29479T.</title>
        <authorList>
            <person name="Karlyshev A.V."/>
            <person name="Kudryashova E.B."/>
            <person name="Ariskina E.V."/>
            <person name="Conroy A.P."/>
            <person name="Abidueva E.Y."/>
        </authorList>
    </citation>
    <scope>NUCLEOTIDE SEQUENCE [LARGE SCALE GENOMIC DNA]</scope>
    <source>
        <strain evidence="3 4">LMG 29479</strain>
    </source>
</reference>
<dbReference type="EMBL" id="JAGQFT020000005">
    <property type="protein sequence ID" value="MBS7457343.1"/>
    <property type="molecule type" value="Genomic_DNA"/>
</dbReference>
<evidence type="ECO:0000259" key="1">
    <source>
        <dbReference type="Pfam" id="PF12680"/>
    </source>
</evidence>
<accession>A0A8J8AW61</accession>
<keyword evidence="4" id="KW-1185">Reference proteome</keyword>
<comment type="caution">
    <text evidence="2">The sequence shown here is derived from an EMBL/GenBank/DDBJ whole genome shotgun (WGS) entry which is preliminary data.</text>
</comment>
<dbReference type="SUPFAM" id="SSF54427">
    <property type="entry name" value="NTF2-like"/>
    <property type="match status" value="1"/>
</dbReference>
<dbReference type="Proteomes" id="UP000675747">
    <property type="component" value="Unassembled WGS sequence"/>
</dbReference>
<evidence type="ECO:0000313" key="3">
    <source>
        <dbReference type="EMBL" id="MBS7457343.1"/>
    </source>
</evidence>
<evidence type="ECO:0000313" key="4">
    <source>
        <dbReference type="Proteomes" id="UP000675747"/>
    </source>
</evidence>
<dbReference type="InterPro" id="IPR032710">
    <property type="entry name" value="NTF2-like_dom_sf"/>
</dbReference>
<proteinExistence type="predicted"/>
<name>A0A8J8AW61_9GAMM</name>
<protein>
    <submittedName>
        <fullName evidence="2">Nuclear transport factor 2 family protein</fullName>
    </submittedName>
</protein>
<dbReference type="AlphaFoldDB" id="A0A8J8AW61"/>
<organism evidence="2">
    <name type="scientific">Coralloluteibacterium stylophorae</name>
    <dbReference type="NCBI Taxonomy" id="1776034"/>
    <lineage>
        <taxon>Bacteria</taxon>
        <taxon>Pseudomonadati</taxon>
        <taxon>Pseudomonadota</taxon>
        <taxon>Gammaproteobacteria</taxon>
        <taxon>Lysobacterales</taxon>
        <taxon>Lysobacteraceae</taxon>
        <taxon>Coralloluteibacterium</taxon>
    </lineage>
</organism>
<sequence>MDPDACRQLIARYVEAYNSFDLTALGALVTEDVRFENVVDGQLTAVTEGRDRFLALAAHSRGLFAARSQRVLALAFEGEVAVARVAFRGVLAHDMRDGPSAGTLVELEGQTLFGFRAGAISAIVDRS</sequence>
<evidence type="ECO:0000313" key="2">
    <source>
        <dbReference type="EMBL" id="MBR0560977.1"/>
    </source>
</evidence>
<reference evidence="2" key="2">
    <citation type="submission" date="2021-04" db="EMBL/GenBank/DDBJ databases">
        <authorList>
            <person name="Karlyshev A.V."/>
        </authorList>
    </citation>
    <scope>NUCLEOTIDE SEQUENCE</scope>
    <source>
        <strain evidence="2">LMG 29479</strain>
    </source>
</reference>
<dbReference type="Gene3D" id="3.10.450.50">
    <property type="match status" value="1"/>
</dbReference>